<organism evidence="5 6">
    <name type="scientific">Paraconiothyrium brasiliense</name>
    <dbReference type="NCBI Taxonomy" id="300254"/>
    <lineage>
        <taxon>Eukaryota</taxon>
        <taxon>Fungi</taxon>
        <taxon>Dikarya</taxon>
        <taxon>Ascomycota</taxon>
        <taxon>Pezizomycotina</taxon>
        <taxon>Dothideomycetes</taxon>
        <taxon>Pleosporomycetidae</taxon>
        <taxon>Pleosporales</taxon>
        <taxon>Massarineae</taxon>
        <taxon>Didymosphaeriaceae</taxon>
        <taxon>Paraconiothyrium</taxon>
    </lineage>
</organism>
<evidence type="ECO:0000313" key="5">
    <source>
        <dbReference type="EMBL" id="KAL1602445.1"/>
    </source>
</evidence>
<dbReference type="Pfam" id="PF12796">
    <property type="entry name" value="Ank_2"/>
    <property type="match status" value="3"/>
</dbReference>
<evidence type="ECO:0000256" key="3">
    <source>
        <dbReference type="PROSITE-ProRule" id="PRU00023"/>
    </source>
</evidence>
<evidence type="ECO:0000259" key="4">
    <source>
        <dbReference type="PROSITE" id="PS50181"/>
    </source>
</evidence>
<dbReference type="InterPro" id="IPR001810">
    <property type="entry name" value="F-box_dom"/>
</dbReference>
<gene>
    <name evidence="5" type="primary">ASB5</name>
    <name evidence="5" type="ORF">SLS60_005861</name>
</gene>
<feature type="repeat" description="ANK" evidence="3">
    <location>
        <begin position="478"/>
        <end position="510"/>
    </location>
</feature>
<dbReference type="PROSITE" id="PS50181">
    <property type="entry name" value="FBOX"/>
    <property type="match status" value="1"/>
</dbReference>
<evidence type="ECO:0000313" key="6">
    <source>
        <dbReference type="Proteomes" id="UP001521785"/>
    </source>
</evidence>
<dbReference type="EMBL" id="JAKJXO020000007">
    <property type="protein sequence ID" value="KAL1602445.1"/>
    <property type="molecule type" value="Genomic_DNA"/>
</dbReference>
<dbReference type="InterPro" id="IPR002110">
    <property type="entry name" value="Ankyrin_rpt"/>
</dbReference>
<dbReference type="PANTHER" id="PTHR24198">
    <property type="entry name" value="ANKYRIN REPEAT AND PROTEIN KINASE DOMAIN-CONTAINING PROTEIN"/>
    <property type="match status" value="1"/>
</dbReference>
<dbReference type="SMART" id="SM00248">
    <property type="entry name" value="ANK"/>
    <property type="match status" value="14"/>
</dbReference>
<sequence>MLLHLPNELLLAIASHIDDEPTLRALACTSPRLYTLVLPIYYRKLAKARRCDPLVAAAVHGNLRAVKTLLEQGCSARGGGRPYKAKQIFTYIMKKVFSRGEAPTTTNPTFYPDDTKEGYQKYARPSALIAAIEKRREDIACLVLAHGADPNAQAGKIGHALEAACNEGLSEVVRSLLVHGADVCGAGGPPASAVYIASQKGFKEVVEVLLDHGVDAGAWGGREGHALRVAAVKGHMECVRLMVESGVDVNCRTEAKGRALEGALEAGHGEIARFLIERGAEDKLVEGVDDKWMPGAAFNIVSKEKGTKWRDVLDTLLERMDYSSQLAGNAFVSVARDGNEQLVEHFLRKGVDIEKHGSRALGVAAVKGHLNLLQRLVSAGVDVNQEVPKRGHAILRAAKHGYVECVRFLLENGASPNVVHGTPYTENRGWSRAVFCSTPLQNACWGEDVLSAERRAKFDAIARMLLEAGADPNVSGARWFHPLNLAAYRGNEAIVRLLLEHGSDPSYRGPVWGDNALQAAVMRRSISIARLLLEHGAKIDGSGALQAACGAVYPNEGHFEMAKLLLDYGADPNDKSEAFACTGYINAMSGRPGTSFWSALSCARSGSNRRNHNEGIIKLLLDRGAREED</sequence>
<feature type="repeat" description="ANK" evidence="3">
    <location>
        <begin position="512"/>
        <end position="544"/>
    </location>
</feature>
<accession>A0ABR3RDC7</accession>
<dbReference type="PANTHER" id="PTHR24198:SF165">
    <property type="entry name" value="ANKYRIN REPEAT-CONTAINING PROTEIN-RELATED"/>
    <property type="match status" value="1"/>
</dbReference>
<dbReference type="Proteomes" id="UP001521785">
    <property type="component" value="Unassembled WGS sequence"/>
</dbReference>
<protein>
    <submittedName>
        <fullName evidence="5">Ankyrin repeat and SOCS box</fullName>
    </submittedName>
</protein>
<dbReference type="Gene3D" id="1.25.40.20">
    <property type="entry name" value="Ankyrin repeat-containing domain"/>
    <property type="match status" value="2"/>
</dbReference>
<keyword evidence="2 3" id="KW-0040">ANK repeat</keyword>
<dbReference type="PROSITE" id="PS50088">
    <property type="entry name" value="ANK_REPEAT"/>
    <property type="match status" value="4"/>
</dbReference>
<feature type="domain" description="F-box" evidence="4">
    <location>
        <begin position="1"/>
        <end position="45"/>
    </location>
</feature>
<evidence type="ECO:0000256" key="2">
    <source>
        <dbReference type="ARBA" id="ARBA00023043"/>
    </source>
</evidence>
<proteinExistence type="predicted"/>
<evidence type="ECO:0000256" key="1">
    <source>
        <dbReference type="ARBA" id="ARBA00022737"/>
    </source>
</evidence>
<keyword evidence="6" id="KW-1185">Reference proteome</keyword>
<dbReference type="SUPFAM" id="SSF48403">
    <property type="entry name" value="Ankyrin repeat"/>
    <property type="match status" value="2"/>
</dbReference>
<reference evidence="5 6" key="1">
    <citation type="submission" date="2024-02" db="EMBL/GenBank/DDBJ databases">
        <title>De novo assembly and annotation of 12 fungi associated with fruit tree decline syndrome in Ontario, Canada.</title>
        <authorList>
            <person name="Sulman M."/>
            <person name="Ellouze W."/>
            <person name="Ilyukhin E."/>
        </authorList>
    </citation>
    <scope>NUCLEOTIDE SEQUENCE [LARGE SCALE GENOMIC DNA]</scope>
    <source>
        <strain evidence="5 6">M42-189</strain>
    </source>
</reference>
<name>A0ABR3RDC7_9PLEO</name>
<dbReference type="PROSITE" id="PS50297">
    <property type="entry name" value="ANK_REP_REGION"/>
    <property type="match status" value="3"/>
</dbReference>
<comment type="caution">
    <text evidence="5">The sequence shown here is derived from an EMBL/GenBank/DDBJ whole genome shotgun (WGS) entry which is preliminary data.</text>
</comment>
<feature type="repeat" description="ANK" evidence="3">
    <location>
        <begin position="356"/>
        <end position="388"/>
    </location>
</feature>
<dbReference type="InterPro" id="IPR036770">
    <property type="entry name" value="Ankyrin_rpt-contain_sf"/>
</dbReference>
<keyword evidence="1" id="KW-0677">Repeat</keyword>
<feature type="repeat" description="ANK" evidence="3">
    <location>
        <begin position="222"/>
        <end position="254"/>
    </location>
</feature>